<accession>A0A0Q9X9K2</accession>
<dbReference type="OrthoDB" id="7822656at2759"/>
<name>A0A0Q9X9K2_DROMO</name>
<reference evidence="1 2" key="1">
    <citation type="journal article" date="2007" name="Nature">
        <title>Evolution of genes and genomes on the Drosophila phylogeny.</title>
        <authorList>
            <consortium name="Drosophila 12 Genomes Consortium"/>
            <person name="Clark A.G."/>
            <person name="Eisen M.B."/>
            <person name="Smith D.R."/>
            <person name="Bergman C.M."/>
            <person name="Oliver B."/>
            <person name="Markow T.A."/>
            <person name="Kaufman T.C."/>
            <person name="Kellis M."/>
            <person name="Gelbart W."/>
            <person name="Iyer V.N."/>
            <person name="Pollard D.A."/>
            <person name="Sackton T.B."/>
            <person name="Larracuente A.M."/>
            <person name="Singh N.D."/>
            <person name="Abad J.P."/>
            <person name="Abt D.N."/>
            <person name="Adryan B."/>
            <person name="Aguade M."/>
            <person name="Akashi H."/>
            <person name="Anderson W.W."/>
            <person name="Aquadro C.F."/>
            <person name="Ardell D.H."/>
            <person name="Arguello R."/>
            <person name="Artieri C.G."/>
            <person name="Barbash D.A."/>
            <person name="Barker D."/>
            <person name="Barsanti P."/>
            <person name="Batterham P."/>
            <person name="Batzoglou S."/>
            <person name="Begun D."/>
            <person name="Bhutkar A."/>
            <person name="Blanco E."/>
            <person name="Bosak S.A."/>
            <person name="Bradley R.K."/>
            <person name="Brand A.D."/>
            <person name="Brent M.R."/>
            <person name="Brooks A.N."/>
            <person name="Brown R.H."/>
            <person name="Butlin R.K."/>
            <person name="Caggese C."/>
            <person name="Calvi B.R."/>
            <person name="Bernardo de Carvalho A."/>
            <person name="Caspi A."/>
            <person name="Castrezana S."/>
            <person name="Celniker S.E."/>
            <person name="Chang J.L."/>
            <person name="Chapple C."/>
            <person name="Chatterji S."/>
            <person name="Chinwalla A."/>
            <person name="Civetta A."/>
            <person name="Clifton S.W."/>
            <person name="Comeron J.M."/>
            <person name="Costello J.C."/>
            <person name="Coyne J.A."/>
            <person name="Daub J."/>
            <person name="David R.G."/>
            <person name="Delcher A.L."/>
            <person name="Delehaunty K."/>
            <person name="Do C.B."/>
            <person name="Ebling H."/>
            <person name="Edwards K."/>
            <person name="Eickbush T."/>
            <person name="Evans J.D."/>
            <person name="Filipski A."/>
            <person name="Findeiss S."/>
            <person name="Freyhult E."/>
            <person name="Fulton L."/>
            <person name="Fulton R."/>
            <person name="Garcia A.C."/>
            <person name="Gardiner A."/>
            <person name="Garfield D.A."/>
            <person name="Garvin B.E."/>
            <person name="Gibson G."/>
            <person name="Gilbert D."/>
            <person name="Gnerre S."/>
            <person name="Godfrey J."/>
            <person name="Good R."/>
            <person name="Gotea V."/>
            <person name="Gravely B."/>
            <person name="Greenberg A.J."/>
            <person name="Griffiths-Jones S."/>
            <person name="Gross S."/>
            <person name="Guigo R."/>
            <person name="Gustafson E.A."/>
            <person name="Haerty W."/>
            <person name="Hahn M.W."/>
            <person name="Halligan D.L."/>
            <person name="Halpern A.L."/>
            <person name="Halter G.M."/>
            <person name="Han M.V."/>
            <person name="Heger A."/>
            <person name="Hillier L."/>
            <person name="Hinrichs A.S."/>
            <person name="Holmes I."/>
            <person name="Hoskins R.A."/>
            <person name="Hubisz M.J."/>
            <person name="Hultmark D."/>
            <person name="Huntley M.A."/>
            <person name="Jaffe D.B."/>
            <person name="Jagadeeshan S."/>
            <person name="Jeck W.R."/>
            <person name="Johnson J."/>
            <person name="Jones C.D."/>
            <person name="Jordan W.C."/>
            <person name="Karpen G.H."/>
            <person name="Kataoka E."/>
            <person name="Keightley P.D."/>
            <person name="Kheradpour P."/>
            <person name="Kirkness E.F."/>
            <person name="Koerich L.B."/>
            <person name="Kristiansen K."/>
            <person name="Kudrna D."/>
            <person name="Kulathinal R.J."/>
            <person name="Kumar S."/>
            <person name="Kwok R."/>
            <person name="Lander E."/>
            <person name="Langley C.H."/>
            <person name="Lapoint R."/>
            <person name="Lazzaro B.P."/>
            <person name="Lee S.J."/>
            <person name="Levesque L."/>
            <person name="Li R."/>
            <person name="Lin C.F."/>
            <person name="Lin M.F."/>
            <person name="Lindblad-Toh K."/>
            <person name="Llopart A."/>
            <person name="Long M."/>
            <person name="Low L."/>
            <person name="Lozovsky E."/>
            <person name="Lu J."/>
            <person name="Luo M."/>
            <person name="Machado C.A."/>
            <person name="Makalowski W."/>
            <person name="Marzo M."/>
            <person name="Matsuda M."/>
            <person name="Matzkin L."/>
            <person name="McAllister B."/>
            <person name="McBride C.S."/>
            <person name="McKernan B."/>
            <person name="McKernan K."/>
            <person name="Mendez-Lago M."/>
            <person name="Minx P."/>
            <person name="Mollenhauer M.U."/>
            <person name="Montooth K."/>
            <person name="Mount S.M."/>
            <person name="Mu X."/>
            <person name="Myers E."/>
            <person name="Negre B."/>
            <person name="Newfeld S."/>
            <person name="Nielsen R."/>
            <person name="Noor M.A."/>
            <person name="O'Grady P."/>
            <person name="Pachter L."/>
            <person name="Papaceit M."/>
            <person name="Parisi M.J."/>
            <person name="Parisi M."/>
            <person name="Parts L."/>
            <person name="Pedersen J.S."/>
            <person name="Pesole G."/>
            <person name="Phillippy A.M."/>
            <person name="Ponting C.P."/>
            <person name="Pop M."/>
            <person name="Porcelli D."/>
            <person name="Powell J.R."/>
            <person name="Prohaska S."/>
            <person name="Pruitt K."/>
            <person name="Puig M."/>
            <person name="Quesneville H."/>
            <person name="Ram K.R."/>
            <person name="Rand D."/>
            <person name="Rasmussen M.D."/>
            <person name="Reed L.K."/>
            <person name="Reenan R."/>
            <person name="Reily A."/>
            <person name="Remington K.A."/>
            <person name="Rieger T.T."/>
            <person name="Ritchie M.G."/>
            <person name="Robin C."/>
            <person name="Rogers Y.H."/>
            <person name="Rohde C."/>
            <person name="Rozas J."/>
            <person name="Rubenfield M.J."/>
            <person name="Ruiz A."/>
            <person name="Russo S."/>
            <person name="Salzberg S.L."/>
            <person name="Sanchez-Gracia A."/>
            <person name="Saranga D.J."/>
            <person name="Sato H."/>
            <person name="Schaeffer S.W."/>
            <person name="Schatz M.C."/>
            <person name="Schlenke T."/>
            <person name="Schwartz R."/>
            <person name="Segarra C."/>
            <person name="Singh R.S."/>
            <person name="Sirot L."/>
            <person name="Sirota M."/>
            <person name="Sisneros N.B."/>
            <person name="Smith C.D."/>
            <person name="Smith T.F."/>
            <person name="Spieth J."/>
            <person name="Stage D.E."/>
            <person name="Stark A."/>
            <person name="Stephan W."/>
            <person name="Strausberg R.L."/>
            <person name="Strempel S."/>
            <person name="Sturgill D."/>
            <person name="Sutton G."/>
            <person name="Sutton G.G."/>
            <person name="Tao W."/>
            <person name="Teichmann S."/>
            <person name="Tobari Y.N."/>
            <person name="Tomimura Y."/>
            <person name="Tsolas J.M."/>
            <person name="Valente V.L."/>
            <person name="Venter E."/>
            <person name="Venter J.C."/>
            <person name="Vicario S."/>
            <person name="Vieira F.G."/>
            <person name="Vilella A.J."/>
            <person name="Villasante A."/>
            <person name="Walenz B."/>
            <person name="Wang J."/>
            <person name="Wasserman M."/>
            <person name="Watts T."/>
            <person name="Wilson D."/>
            <person name="Wilson R.K."/>
            <person name="Wing R.A."/>
            <person name="Wolfner M.F."/>
            <person name="Wong A."/>
            <person name="Wong G.K."/>
            <person name="Wu C.I."/>
            <person name="Wu G."/>
            <person name="Yamamoto D."/>
            <person name="Yang H.P."/>
            <person name="Yang S.P."/>
            <person name="Yorke J.A."/>
            <person name="Yoshida K."/>
            <person name="Zdobnov E."/>
            <person name="Zhang P."/>
            <person name="Zhang Y."/>
            <person name="Zimin A.V."/>
            <person name="Baldwin J."/>
            <person name="Abdouelleil A."/>
            <person name="Abdulkadir J."/>
            <person name="Abebe A."/>
            <person name="Abera B."/>
            <person name="Abreu J."/>
            <person name="Acer S.C."/>
            <person name="Aftuck L."/>
            <person name="Alexander A."/>
            <person name="An P."/>
            <person name="Anderson E."/>
            <person name="Anderson S."/>
            <person name="Arachi H."/>
            <person name="Azer M."/>
            <person name="Bachantsang P."/>
            <person name="Barry A."/>
            <person name="Bayul T."/>
            <person name="Berlin A."/>
            <person name="Bessette D."/>
            <person name="Bloom T."/>
            <person name="Blye J."/>
            <person name="Boguslavskiy L."/>
            <person name="Bonnet C."/>
            <person name="Boukhgalter B."/>
            <person name="Bourzgui I."/>
            <person name="Brown A."/>
            <person name="Cahill P."/>
            <person name="Channer S."/>
            <person name="Cheshatsang Y."/>
            <person name="Chuda L."/>
            <person name="Citroen M."/>
            <person name="Collymore A."/>
            <person name="Cooke P."/>
            <person name="Costello M."/>
            <person name="D'Aco K."/>
            <person name="Daza R."/>
            <person name="De Haan G."/>
            <person name="DeGray S."/>
            <person name="DeMaso C."/>
            <person name="Dhargay N."/>
            <person name="Dooley K."/>
            <person name="Dooley E."/>
            <person name="Doricent M."/>
            <person name="Dorje P."/>
            <person name="Dorjee K."/>
            <person name="Dupes A."/>
            <person name="Elong R."/>
            <person name="Falk J."/>
            <person name="Farina A."/>
            <person name="Faro S."/>
            <person name="Ferguson D."/>
            <person name="Fisher S."/>
            <person name="Foley C.D."/>
            <person name="Franke A."/>
            <person name="Friedrich D."/>
            <person name="Gadbois L."/>
            <person name="Gearin G."/>
            <person name="Gearin C.R."/>
            <person name="Giannoukos G."/>
            <person name="Goode T."/>
            <person name="Graham J."/>
            <person name="Grandbois E."/>
            <person name="Grewal S."/>
            <person name="Gyaltsen K."/>
            <person name="Hafez N."/>
            <person name="Hagos B."/>
            <person name="Hall J."/>
            <person name="Henson C."/>
            <person name="Hollinger A."/>
            <person name="Honan T."/>
            <person name="Huard M.D."/>
            <person name="Hughes L."/>
            <person name="Hurhula B."/>
            <person name="Husby M.E."/>
            <person name="Kamat A."/>
            <person name="Kanga B."/>
            <person name="Kashin S."/>
            <person name="Khazanovich D."/>
            <person name="Kisner P."/>
            <person name="Lance K."/>
            <person name="Lara M."/>
            <person name="Lee W."/>
            <person name="Lennon N."/>
            <person name="Letendre F."/>
            <person name="LeVine R."/>
            <person name="Lipovsky A."/>
            <person name="Liu X."/>
            <person name="Liu J."/>
            <person name="Liu S."/>
            <person name="Lokyitsang T."/>
            <person name="Lokyitsang Y."/>
            <person name="Lubonja R."/>
            <person name="Lui A."/>
            <person name="MacDonald P."/>
            <person name="Magnisalis V."/>
            <person name="Maru K."/>
            <person name="Matthews C."/>
            <person name="McCusker W."/>
            <person name="McDonough S."/>
            <person name="Mehta T."/>
            <person name="Meldrim J."/>
            <person name="Meneus L."/>
            <person name="Mihai O."/>
            <person name="Mihalev A."/>
            <person name="Mihova T."/>
            <person name="Mittelman R."/>
            <person name="Mlenga V."/>
            <person name="Montmayeur A."/>
            <person name="Mulrain L."/>
            <person name="Navidi A."/>
            <person name="Naylor J."/>
            <person name="Negash T."/>
            <person name="Nguyen T."/>
            <person name="Nguyen N."/>
            <person name="Nicol R."/>
            <person name="Norbu C."/>
            <person name="Norbu N."/>
            <person name="Novod N."/>
            <person name="O'Neill B."/>
            <person name="Osman S."/>
            <person name="Markiewicz E."/>
            <person name="Oyono O.L."/>
            <person name="Patti C."/>
            <person name="Phunkhang P."/>
            <person name="Pierre F."/>
            <person name="Priest M."/>
            <person name="Raghuraman S."/>
            <person name="Rege F."/>
            <person name="Reyes R."/>
            <person name="Rise C."/>
            <person name="Rogov P."/>
            <person name="Ross K."/>
            <person name="Ryan E."/>
            <person name="Settipalli S."/>
            <person name="Shea T."/>
            <person name="Sherpa N."/>
            <person name="Shi L."/>
            <person name="Shih D."/>
            <person name="Sparrow T."/>
            <person name="Spaulding J."/>
            <person name="Stalker J."/>
            <person name="Stange-Thomann N."/>
            <person name="Stavropoulos S."/>
            <person name="Stone C."/>
            <person name="Strader C."/>
            <person name="Tesfaye S."/>
            <person name="Thomson T."/>
            <person name="Thoulutsang Y."/>
            <person name="Thoulutsang D."/>
            <person name="Topham K."/>
            <person name="Topping I."/>
            <person name="Tsamla T."/>
            <person name="Vassiliev H."/>
            <person name="Vo A."/>
            <person name="Wangchuk T."/>
            <person name="Wangdi T."/>
            <person name="Weiand M."/>
            <person name="Wilkinson J."/>
            <person name="Wilson A."/>
            <person name="Yadav S."/>
            <person name="Young G."/>
            <person name="Yu Q."/>
            <person name="Zembek L."/>
            <person name="Zhong D."/>
            <person name="Zimmer A."/>
            <person name="Zwirko Z."/>
            <person name="Jaffe D.B."/>
            <person name="Alvarez P."/>
            <person name="Brockman W."/>
            <person name="Butler J."/>
            <person name="Chin C."/>
            <person name="Gnerre S."/>
            <person name="Grabherr M."/>
            <person name="Kleber M."/>
            <person name="Mauceli E."/>
            <person name="MacCallum I."/>
        </authorList>
    </citation>
    <scope>NUCLEOTIDE SEQUENCE [LARGE SCALE GENOMIC DNA]</scope>
    <source>
        <strain evidence="2">Tucson 15081-1352.22</strain>
    </source>
</reference>
<sequence>MPSFILVPPVAKPLAAFEPRPSRSSPEVQAKRRNLFGTCASADIDALLAEENSRQVHYMAERYNIDLDKLEEKCNQLSSVEPVKTQTFTVSISEKKSFKLADLEAQQVILVAKKNSVKRNFPVRKAYKGDSRVPKRKINQISSDHVEADSHNSEIGPIGEKRMCKGCRNNNCNN</sequence>
<evidence type="ECO:0000313" key="1">
    <source>
        <dbReference type="EMBL" id="KRG01506.1"/>
    </source>
</evidence>
<dbReference type="AlphaFoldDB" id="A0A0Q9X9K2"/>
<protein>
    <submittedName>
        <fullName evidence="1">Uncharacterized protein</fullName>
    </submittedName>
</protein>
<dbReference type="Proteomes" id="UP000009192">
    <property type="component" value="Unassembled WGS sequence"/>
</dbReference>
<dbReference type="EMBL" id="CH933806">
    <property type="protein sequence ID" value="KRG01506.1"/>
    <property type="molecule type" value="Genomic_DNA"/>
</dbReference>
<proteinExistence type="predicted"/>
<dbReference type="InParanoid" id="A0A0Q9X9K2"/>
<dbReference type="KEGG" id="dmo:Dmoj_GI26363"/>
<gene>
    <name evidence="1" type="primary">Dmoj\GI26363</name>
    <name evidence="1" type="ORF">Dmoj_GI26363</name>
</gene>
<organism evidence="1 2">
    <name type="scientific">Drosophila mojavensis</name>
    <name type="common">Fruit fly</name>
    <dbReference type="NCBI Taxonomy" id="7230"/>
    <lineage>
        <taxon>Eukaryota</taxon>
        <taxon>Metazoa</taxon>
        <taxon>Ecdysozoa</taxon>
        <taxon>Arthropoda</taxon>
        <taxon>Hexapoda</taxon>
        <taxon>Insecta</taxon>
        <taxon>Pterygota</taxon>
        <taxon>Neoptera</taxon>
        <taxon>Endopterygota</taxon>
        <taxon>Diptera</taxon>
        <taxon>Brachycera</taxon>
        <taxon>Muscomorpha</taxon>
        <taxon>Ephydroidea</taxon>
        <taxon>Drosophilidae</taxon>
        <taxon>Drosophila</taxon>
    </lineage>
</organism>
<evidence type="ECO:0000313" key="2">
    <source>
        <dbReference type="Proteomes" id="UP000009192"/>
    </source>
</evidence>
<keyword evidence="2" id="KW-1185">Reference proteome</keyword>